<dbReference type="EMBL" id="CP038441">
    <property type="protein sequence ID" value="QJT22996.1"/>
    <property type="molecule type" value="Genomic_DNA"/>
</dbReference>
<name>A0A6M4Z4N3_AERME</name>
<protein>
    <submittedName>
        <fullName evidence="1">Uncharacterized protein</fullName>
    </submittedName>
</protein>
<reference evidence="1 2" key="1">
    <citation type="submission" date="2019-03" db="EMBL/GenBank/DDBJ databases">
        <title>Novel transposon Tn6433 accelerates the dissemination of tet(E) in Aeromonas from aerobic biofilm under oxytetracycline stress.</title>
        <authorList>
            <person name="Shi Y."/>
            <person name="Tian Z."/>
            <person name="Zhang Y."/>
            <person name="Zhang H."/>
            <person name="Yang M."/>
        </authorList>
    </citation>
    <scope>NUCLEOTIDE SEQUENCE [LARGE SCALE GENOMIC DNA]</scope>
    <source>
        <strain evidence="1 2">T0.1-19</strain>
    </source>
</reference>
<gene>
    <name evidence="1" type="ORF">E4184_17315</name>
</gene>
<organism evidence="1 2">
    <name type="scientific">Aeromonas media</name>
    <dbReference type="NCBI Taxonomy" id="651"/>
    <lineage>
        <taxon>Bacteria</taxon>
        <taxon>Pseudomonadati</taxon>
        <taxon>Pseudomonadota</taxon>
        <taxon>Gammaproteobacteria</taxon>
        <taxon>Aeromonadales</taxon>
        <taxon>Aeromonadaceae</taxon>
        <taxon>Aeromonas</taxon>
    </lineage>
</organism>
<accession>A0A6M4Z4N3</accession>
<evidence type="ECO:0000313" key="1">
    <source>
        <dbReference type="EMBL" id="QJT22996.1"/>
    </source>
</evidence>
<dbReference type="PROSITE" id="PS51257">
    <property type="entry name" value="PROKAR_LIPOPROTEIN"/>
    <property type="match status" value="1"/>
</dbReference>
<proteinExistence type="predicted"/>
<evidence type="ECO:0000313" key="2">
    <source>
        <dbReference type="Proteomes" id="UP000501427"/>
    </source>
</evidence>
<dbReference type="AlphaFoldDB" id="A0A6M4Z4N3"/>
<dbReference type="Proteomes" id="UP000501427">
    <property type="component" value="Chromosome"/>
</dbReference>
<dbReference type="RefSeq" id="WP_139390252.1">
    <property type="nucleotide sequence ID" value="NZ_CAWPJG010000001.1"/>
</dbReference>
<sequence length="71" mass="7720">MNKALSMLLATTVLFGCSDVKEKQFIAGCQSSGAPTQVCECIADELDGNFEHPTERDLIDASFACRKTFSK</sequence>